<proteinExistence type="predicted"/>
<dbReference type="Proteomes" id="UP000064967">
    <property type="component" value="Chromosome"/>
</dbReference>
<protein>
    <submittedName>
        <fullName evidence="1">Uncharacterized protein</fullName>
    </submittedName>
</protein>
<dbReference type="STRING" id="1391654.AKJ09_10847"/>
<evidence type="ECO:0000313" key="2">
    <source>
        <dbReference type="Proteomes" id="UP000064967"/>
    </source>
</evidence>
<keyword evidence="2" id="KW-1185">Reference proteome</keyword>
<dbReference type="AlphaFoldDB" id="A0A0K1QEK0"/>
<evidence type="ECO:0000313" key="1">
    <source>
        <dbReference type="EMBL" id="AKV04184.1"/>
    </source>
</evidence>
<organism evidence="1 2">
    <name type="scientific">Labilithrix luteola</name>
    <dbReference type="NCBI Taxonomy" id="1391654"/>
    <lineage>
        <taxon>Bacteria</taxon>
        <taxon>Pseudomonadati</taxon>
        <taxon>Myxococcota</taxon>
        <taxon>Polyangia</taxon>
        <taxon>Polyangiales</taxon>
        <taxon>Labilitrichaceae</taxon>
        <taxon>Labilithrix</taxon>
    </lineage>
</organism>
<dbReference type="KEGG" id="llu:AKJ09_10847"/>
<accession>A0A0K1QEK0</accession>
<sequence>MLLTGVTEHRAMNEQNSAWPFFPWSTLAADLVTDMATLLALPTNTAAEIDGVGALAASADAPGPSELVASAKRAMESLAKSDPEAAARIAREYALIDSNGR</sequence>
<name>A0A0K1QEK0_9BACT</name>
<dbReference type="EMBL" id="CP012333">
    <property type="protein sequence ID" value="AKV04184.1"/>
    <property type="molecule type" value="Genomic_DNA"/>
</dbReference>
<gene>
    <name evidence="1" type="ORF">AKJ09_10847</name>
</gene>
<reference evidence="1 2" key="1">
    <citation type="submission" date="2015-08" db="EMBL/GenBank/DDBJ databases">
        <authorList>
            <person name="Babu N.S."/>
            <person name="Beckwith C.J."/>
            <person name="Beseler K.G."/>
            <person name="Brison A."/>
            <person name="Carone J.V."/>
            <person name="Caskin T.P."/>
            <person name="Diamond M."/>
            <person name="Durham M.E."/>
            <person name="Foxe J.M."/>
            <person name="Go M."/>
            <person name="Henderson B.A."/>
            <person name="Jones I.B."/>
            <person name="McGettigan J.A."/>
            <person name="Micheletti S.J."/>
            <person name="Nasrallah M.E."/>
            <person name="Ortiz D."/>
            <person name="Piller C.R."/>
            <person name="Privatt S.R."/>
            <person name="Schneider S.L."/>
            <person name="Sharp S."/>
            <person name="Smith T.C."/>
            <person name="Stanton J.D."/>
            <person name="Ullery H.E."/>
            <person name="Wilson R.J."/>
            <person name="Serrano M.G."/>
            <person name="Buck G."/>
            <person name="Lee V."/>
            <person name="Wang Y."/>
            <person name="Carvalho R."/>
            <person name="Voegtly L."/>
            <person name="Shi R."/>
            <person name="Duckworth R."/>
            <person name="Johnson A."/>
            <person name="Loviza R."/>
            <person name="Walstead R."/>
            <person name="Shah Z."/>
            <person name="Kiflezghi M."/>
            <person name="Wade K."/>
            <person name="Ball S.L."/>
            <person name="Bradley K.W."/>
            <person name="Asai D.J."/>
            <person name="Bowman C.A."/>
            <person name="Russell D.A."/>
            <person name="Pope W.H."/>
            <person name="Jacobs-Sera D."/>
            <person name="Hendrix R.W."/>
            <person name="Hatfull G.F."/>
        </authorList>
    </citation>
    <scope>NUCLEOTIDE SEQUENCE [LARGE SCALE GENOMIC DNA]</scope>
    <source>
        <strain evidence="1 2">DSM 27648</strain>
    </source>
</reference>